<dbReference type="InterPro" id="IPR003593">
    <property type="entry name" value="AAA+_ATPase"/>
</dbReference>
<keyword evidence="2" id="KW-0378">Hydrolase</keyword>
<dbReference type="SUPFAM" id="SSF54211">
    <property type="entry name" value="Ribosomal protein S5 domain 2-like"/>
    <property type="match status" value="1"/>
</dbReference>
<proteinExistence type="predicted"/>
<feature type="domain" description="AAA+ ATPase" evidence="3">
    <location>
        <begin position="250"/>
        <end position="393"/>
    </location>
</feature>
<dbReference type="PANTHER" id="PTHR10046">
    <property type="entry name" value="ATP DEPENDENT LON PROTEASE FAMILY MEMBER"/>
    <property type="match status" value="1"/>
</dbReference>
<dbReference type="RefSeq" id="WP_349232334.1">
    <property type="nucleotide sequence ID" value="NZ_JBBMFK010000027.1"/>
</dbReference>
<organism evidence="4 5">
    <name type="scientific">Pseudoflavonifractor intestinihominis</name>
    <dbReference type="NCBI Taxonomy" id="3133171"/>
    <lineage>
        <taxon>Bacteria</taxon>
        <taxon>Bacillati</taxon>
        <taxon>Bacillota</taxon>
        <taxon>Clostridia</taxon>
        <taxon>Eubacteriales</taxon>
        <taxon>Oscillospiraceae</taxon>
        <taxon>Pseudoflavonifractor</taxon>
    </lineage>
</organism>
<keyword evidence="5" id="KW-1185">Reference proteome</keyword>
<dbReference type="Gene3D" id="3.40.50.300">
    <property type="entry name" value="P-loop containing nucleotide triphosphate hydrolases"/>
    <property type="match status" value="1"/>
</dbReference>
<reference evidence="4 5" key="1">
    <citation type="submission" date="2024-03" db="EMBL/GenBank/DDBJ databases">
        <title>Human intestinal bacterial collection.</title>
        <authorList>
            <person name="Pauvert C."/>
            <person name="Hitch T.C.A."/>
            <person name="Clavel T."/>
        </authorList>
    </citation>
    <scope>NUCLEOTIDE SEQUENCE [LARGE SCALE GENOMIC DNA]</scope>
    <source>
        <strain evidence="4 5">CLA-AP-H29</strain>
    </source>
</reference>
<dbReference type="InterPro" id="IPR027417">
    <property type="entry name" value="P-loop_NTPase"/>
</dbReference>
<dbReference type="InterPro" id="IPR003959">
    <property type="entry name" value="ATPase_AAA_core"/>
</dbReference>
<evidence type="ECO:0000313" key="5">
    <source>
        <dbReference type="Proteomes" id="UP001464378"/>
    </source>
</evidence>
<dbReference type="SUPFAM" id="SSF52540">
    <property type="entry name" value="P-loop containing nucleoside triphosphate hydrolases"/>
    <property type="match status" value="1"/>
</dbReference>
<dbReference type="Pfam" id="PF05362">
    <property type="entry name" value="Lon_C"/>
    <property type="match status" value="1"/>
</dbReference>
<dbReference type="SMART" id="SM00382">
    <property type="entry name" value="AAA"/>
    <property type="match status" value="1"/>
</dbReference>
<dbReference type="InterPro" id="IPR027065">
    <property type="entry name" value="Lon_Prtase"/>
</dbReference>
<dbReference type="InterPro" id="IPR014721">
    <property type="entry name" value="Ribsml_uS5_D2-typ_fold_subgr"/>
</dbReference>
<gene>
    <name evidence="4" type="ORF">WMO64_13815</name>
</gene>
<dbReference type="Proteomes" id="UP001464378">
    <property type="component" value="Unassembled WGS sequence"/>
</dbReference>
<evidence type="ECO:0000256" key="1">
    <source>
        <dbReference type="ARBA" id="ARBA00022670"/>
    </source>
</evidence>
<dbReference type="EMBL" id="JBBMFK010000027">
    <property type="protein sequence ID" value="MEQ2444538.1"/>
    <property type="molecule type" value="Genomic_DNA"/>
</dbReference>
<keyword evidence="1" id="KW-0645">Protease</keyword>
<protein>
    <submittedName>
        <fullName evidence="4">AAA family ATPase</fullName>
    </submittedName>
</protein>
<keyword evidence="2" id="KW-0720">Serine protease</keyword>
<evidence type="ECO:0000256" key="2">
    <source>
        <dbReference type="ARBA" id="ARBA00022825"/>
    </source>
</evidence>
<dbReference type="InterPro" id="IPR008269">
    <property type="entry name" value="Lon_proteolytic"/>
</dbReference>
<evidence type="ECO:0000313" key="4">
    <source>
        <dbReference type="EMBL" id="MEQ2444538.1"/>
    </source>
</evidence>
<dbReference type="Pfam" id="PF00004">
    <property type="entry name" value="AAA"/>
    <property type="match status" value="1"/>
</dbReference>
<comment type="caution">
    <text evidence="4">The sequence shown here is derived from an EMBL/GenBank/DDBJ whole genome shotgun (WGS) entry which is preliminary data.</text>
</comment>
<sequence>MKKTDKGEKRSLIAVCLPEALVNRRIQNLVGRFVEEDGELGFVFHSNRYGGEAMHVELKEPRLRALLLWLAEKKETMLLTGRRDRMDPDMFQVWGLDPGGPGSSMPTLFIGEKKTNLSLARLNAMLRHLGIETAEQDLTVQDGQEEFQTEEELKLLLRVCGEGYPPEIRTWAERTLDQCEKVWSGTERERQHAVRALTYALNINWNVRTLDLPSLEEARQIMDSTFYGLEPVKQRMLEVLAQMKRTGTMPSWGLLLDGPAGVGKTSIAKAWARIFRLPMVVLDMSTIRDVEDLTGSSRIYSNGRPGRIMQQLYAARSANVIMVINELDKAGGGNGKGNPADALLTLLDGTGFTDTFMDVAIPTRGIFFVGTCNELGDISRPIRDRFLRISIPGYSGAEKKEIFSRYTLPKLTGRMGIAQGEFTMTPQALEALCTRYATEPGARDLEQYAEKLLSRYLYRRESGEEDICCDLAMLRSVLGPERCVERTLVFYPGMVNAVFRGEHGVKCFPIQAAVRPGSGSLRLIGVHREELKESCQVAYEFVRRVLQRDVRSRVMDVVLFVSQNVDDACGNSLGVAAAAAILSALTGRDFGPDCAFLGSCDLYGNTYFDDISADAYLDALEASGVTTVYAAAGTGAKLYQYRSGRDIRVVEAANLSMLLEAAASSLPAALKNREKEE</sequence>
<dbReference type="Gene3D" id="1.10.8.60">
    <property type="match status" value="1"/>
</dbReference>
<dbReference type="PRINTS" id="PR00830">
    <property type="entry name" value="ENDOLAPTASE"/>
</dbReference>
<dbReference type="InterPro" id="IPR020568">
    <property type="entry name" value="Ribosomal_Su5_D2-typ_SF"/>
</dbReference>
<dbReference type="Gene3D" id="3.30.230.10">
    <property type="match status" value="1"/>
</dbReference>
<evidence type="ECO:0000259" key="3">
    <source>
        <dbReference type="SMART" id="SM00382"/>
    </source>
</evidence>
<name>A0ABV1EEU6_9FIRM</name>
<accession>A0ABV1EEU6</accession>